<keyword evidence="4 11" id="KW-0812">Transmembrane</keyword>
<dbReference type="PANTHER" id="PTHR24231:SF21">
    <property type="entry name" value="P2Y PURINOCEPTOR 4"/>
    <property type="match status" value="1"/>
</dbReference>
<evidence type="ECO:0000313" key="23">
    <source>
        <dbReference type="RefSeq" id="XP_032330914.1"/>
    </source>
</evidence>
<dbReference type="CTD" id="5030"/>
<evidence type="ECO:0000313" key="18">
    <source>
        <dbReference type="RefSeq" id="XP_032330909.1"/>
    </source>
</evidence>
<protein>
    <recommendedName>
        <fullName evidence="2">P2Y purinoceptor 4</fullName>
    </recommendedName>
</protein>
<evidence type="ECO:0000256" key="6">
    <source>
        <dbReference type="ARBA" id="ARBA00023040"/>
    </source>
</evidence>
<dbReference type="RefSeq" id="XP_032330905.1">
    <property type="nucleotide sequence ID" value="XM_032475014.1"/>
</dbReference>
<evidence type="ECO:0000313" key="22">
    <source>
        <dbReference type="RefSeq" id="XP_032330913.1"/>
    </source>
</evidence>
<dbReference type="AlphaFoldDB" id="A0A8B8SL00"/>
<feature type="transmembrane region" description="Helical" evidence="11">
    <location>
        <begin position="115"/>
        <end position="135"/>
    </location>
</feature>
<dbReference type="PRINTS" id="PR01066">
    <property type="entry name" value="P2Y4PRNOCPTR"/>
</dbReference>
<evidence type="ECO:0000256" key="4">
    <source>
        <dbReference type="ARBA" id="ARBA00022692"/>
    </source>
</evidence>
<evidence type="ECO:0000256" key="1">
    <source>
        <dbReference type="ARBA" id="ARBA00004651"/>
    </source>
</evidence>
<evidence type="ECO:0000313" key="13">
    <source>
        <dbReference type="Proteomes" id="UP000694856"/>
    </source>
</evidence>
<dbReference type="PRINTS" id="PR01157">
    <property type="entry name" value="P2YPURNOCPTR"/>
</dbReference>
<evidence type="ECO:0000313" key="17">
    <source>
        <dbReference type="RefSeq" id="XP_032330908.1"/>
    </source>
</evidence>
<evidence type="ECO:0000313" key="16">
    <source>
        <dbReference type="RefSeq" id="XP_032330907.1"/>
    </source>
</evidence>
<sequence>MTSTEFSLLTTLGPYPDPEDGEVELDCWFNEEFKFILLPVSYAVVFALGLGLNAPTIWLFLFRLRPWDAMATYMFHLALSDTLYVLSLPTLIYYYAARNHWPFGTGLCKFIRFLFYWNLYCSILFLTCISVYRYLGICHPLRVLRWGCPHLASLLCLVVWLVVAGCLMPNLFFVTTSPRGDTVLCHDTTRPEEFDHYVHFSSAIMGLLFGVPCLVTLVCYGLTARRLYRPLPGAAQSPSRLRSLRTIAVVLTVFAVCFIPFHITRTIYYLARLLEADCRVLNIVNVVYKVTRPLASANSCLDPVLYLLTGDKYRHQLRQLCRSGGPQPPTAASSLALVSLPEDSSCRWTASSQDSGCRTPQVNFLPMCALETLLEEICSPFLFLDNQNSSLMVVAEVHLAIIRTTRASPTTTLTPLREMSVGAAHK</sequence>
<evidence type="ECO:0000256" key="9">
    <source>
        <dbReference type="ARBA" id="ARBA00023170"/>
    </source>
</evidence>
<organism evidence="13 20">
    <name type="scientific">Camelus ferus</name>
    <name type="common">Wild bactrian camel</name>
    <name type="synonym">Camelus bactrianus ferus</name>
    <dbReference type="NCBI Taxonomy" id="419612"/>
    <lineage>
        <taxon>Eukaryota</taxon>
        <taxon>Metazoa</taxon>
        <taxon>Chordata</taxon>
        <taxon>Craniata</taxon>
        <taxon>Vertebrata</taxon>
        <taxon>Euteleostomi</taxon>
        <taxon>Mammalia</taxon>
        <taxon>Eutheria</taxon>
        <taxon>Laurasiatheria</taxon>
        <taxon>Artiodactyla</taxon>
        <taxon>Tylopoda</taxon>
        <taxon>Camelidae</taxon>
        <taxon>Camelus</taxon>
    </lineage>
</organism>
<feature type="transmembrane region" description="Helical" evidence="11">
    <location>
        <begin position="147"/>
        <end position="172"/>
    </location>
</feature>
<dbReference type="KEGG" id="cfr:106730887"/>
<dbReference type="Gene3D" id="1.20.1070.10">
    <property type="entry name" value="Rhodopsin 7-helix transmembrane proteins"/>
    <property type="match status" value="1"/>
</dbReference>
<accession>A0A8B8SL00</accession>
<name>A0A8B8SL00_CAMFR</name>
<dbReference type="RefSeq" id="XP_032330912.1">
    <property type="nucleotide sequence ID" value="XM_032475021.1"/>
</dbReference>
<comment type="subcellular location">
    <subcellularLocation>
        <location evidence="1">Cell membrane</location>
        <topology evidence="1">Multi-pass membrane protein</topology>
    </subcellularLocation>
</comment>
<evidence type="ECO:0000313" key="19">
    <source>
        <dbReference type="RefSeq" id="XP_032330910.1"/>
    </source>
</evidence>
<dbReference type="RefSeq" id="XP_032330915.1">
    <property type="nucleotide sequence ID" value="XM_032475024.1"/>
</dbReference>
<dbReference type="RefSeq" id="XP_032330908.1">
    <property type="nucleotide sequence ID" value="XM_032475017.1"/>
</dbReference>
<reference evidence="14 15" key="1">
    <citation type="submission" date="2025-04" db="UniProtKB">
        <authorList>
            <consortium name="RefSeq"/>
        </authorList>
    </citation>
    <scope>IDENTIFICATION</scope>
    <source>
        <tissue evidence="14 15">Ear skin</tissue>
    </source>
</reference>
<dbReference type="RefSeq" id="XP_032330909.1">
    <property type="nucleotide sequence ID" value="XM_032475018.1"/>
</dbReference>
<dbReference type="Proteomes" id="UP000694856">
    <property type="component" value="Chromosome X"/>
</dbReference>
<feature type="transmembrane region" description="Helical" evidence="11">
    <location>
        <begin position="197"/>
        <end position="223"/>
    </location>
</feature>
<feature type="domain" description="G-protein coupled receptors family 1 profile" evidence="12">
    <location>
        <begin position="52"/>
        <end position="306"/>
    </location>
</feature>
<evidence type="ECO:0000256" key="3">
    <source>
        <dbReference type="ARBA" id="ARBA00022475"/>
    </source>
</evidence>
<evidence type="ECO:0000256" key="5">
    <source>
        <dbReference type="ARBA" id="ARBA00022989"/>
    </source>
</evidence>
<proteinExistence type="predicted"/>
<dbReference type="FunFam" id="1.20.1070.10:FF:000017">
    <property type="entry name" value="lysophosphatidic acid receptor 4"/>
    <property type="match status" value="1"/>
</dbReference>
<keyword evidence="7 11" id="KW-0472">Membrane</keyword>
<keyword evidence="10" id="KW-0807">Transducer</keyword>
<dbReference type="PRINTS" id="PR00237">
    <property type="entry name" value="GPCRRHODOPSN"/>
</dbReference>
<dbReference type="InterPro" id="IPR017452">
    <property type="entry name" value="GPCR_Rhodpsn_7TM"/>
</dbReference>
<evidence type="ECO:0000313" key="24">
    <source>
        <dbReference type="RefSeq" id="XP_032330915.1"/>
    </source>
</evidence>
<dbReference type="RefSeq" id="XP_032330914.1">
    <property type="nucleotide sequence ID" value="XM_032475023.1"/>
</dbReference>
<dbReference type="RefSeq" id="XP_032330906.1">
    <property type="nucleotide sequence ID" value="XM_032475015.1"/>
</dbReference>
<evidence type="ECO:0000313" key="21">
    <source>
        <dbReference type="RefSeq" id="XP_032330912.1"/>
    </source>
</evidence>
<dbReference type="PROSITE" id="PS50262">
    <property type="entry name" value="G_PROTEIN_RECEP_F1_2"/>
    <property type="match status" value="1"/>
</dbReference>
<feature type="transmembrane region" description="Helical" evidence="11">
    <location>
        <begin position="244"/>
        <end position="263"/>
    </location>
</feature>
<evidence type="ECO:0000313" key="15">
    <source>
        <dbReference type="RefSeq" id="XP_032330906.1"/>
    </source>
</evidence>
<evidence type="ECO:0000313" key="14">
    <source>
        <dbReference type="RefSeq" id="XP_032330905.1"/>
    </source>
</evidence>
<dbReference type="RefSeq" id="XP_032330907.1">
    <property type="nucleotide sequence ID" value="XM_032475016.1"/>
</dbReference>
<gene>
    <name evidence="14 15 16 17 18 19 20 21 22 23 24" type="primary">P2RY4</name>
</gene>
<dbReference type="GO" id="GO:0045028">
    <property type="term" value="F:G protein-coupled purinergic nucleotide receptor activity"/>
    <property type="evidence" value="ECO:0007669"/>
    <property type="project" value="InterPro"/>
</dbReference>
<keyword evidence="6" id="KW-0297">G-protein coupled receptor</keyword>
<dbReference type="GO" id="GO:0005886">
    <property type="term" value="C:plasma membrane"/>
    <property type="evidence" value="ECO:0007669"/>
    <property type="project" value="UniProtKB-SubCell"/>
</dbReference>
<dbReference type="GeneID" id="106730887"/>
<dbReference type="SUPFAM" id="SSF81321">
    <property type="entry name" value="Family A G protein-coupled receptor-like"/>
    <property type="match status" value="1"/>
</dbReference>
<evidence type="ECO:0000313" key="20">
    <source>
        <dbReference type="RefSeq" id="XP_032330911.1"/>
    </source>
</evidence>
<dbReference type="Pfam" id="PF00001">
    <property type="entry name" value="7tm_1"/>
    <property type="match status" value="1"/>
</dbReference>
<keyword evidence="9" id="KW-0675">Receptor</keyword>
<keyword evidence="13" id="KW-1185">Reference proteome</keyword>
<dbReference type="RefSeq" id="XP_032330913.1">
    <property type="nucleotide sequence ID" value="XM_032475022.1"/>
</dbReference>
<dbReference type="RefSeq" id="XP_032330911.1">
    <property type="nucleotide sequence ID" value="XM_032475020.1"/>
</dbReference>
<keyword evidence="3" id="KW-1003">Cell membrane</keyword>
<keyword evidence="5 11" id="KW-1133">Transmembrane helix</keyword>
<feature type="transmembrane region" description="Helical" evidence="11">
    <location>
        <begin position="73"/>
        <end position="95"/>
    </location>
</feature>
<feature type="transmembrane region" description="Helical" evidence="11">
    <location>
        <begin position="40"/>
        <end position="61"/>
    </location>
</feature>
<dbReference type="GO" id="GO:0030321">
    <property type="term" value="P:transepithelial chloride transport"/>
    <property type="evidence" value="ECO:0007669"/>
    <property type="project" value="InterPro"/>
</dbReference>
<evidence type="ECO:0000256" key="10">
    <source>
        <dbReference type="ARBA" id="ARBA00023224"/>
    </source>
</evidence>
<evidence type="ECO:0000256" key="2">
    <source>
        <dbReference type="ARBA" id="ARBA00021864"/>
    </source>
</evidence>
<evidence type="ECO:0000256" key="11">
    <source>
        <dbReference type="SAM" id="Phobius"/>
    </source>
</evidence>
<dbReference type="PANTHER" id="PTHR24231">
    <property type="entry name" value="PURINOCEPTOR-RELATED G-PROTEIN COUPLED RECEPTOR"/>
    <property type="match status" value="1"/>
</dbReference>
<evidence type="ECO:0000256" key="7">
    <source>
        <dbReference type="ARBA" id="ARBA00023136"/>
    </source>
</evidence>
<keyword evidence="8" id="KW-1015">Disulfide bond</keyword>
<dbReference type="GO" id="GO:0045030">
    <property type="term" value="F:G protein-coupled UTP receptor activity"/>
    <property type="evidence" value="ECO:0007669"/>
    <property type="project" value="TreeGrafter"/>
</dbReference>
<dbReference type="RefSeq" id="XP_032330910.1">
    <property type="nucleotide sequence ID" value="XM_032475019.1"/>
</dbReference>
<dbReference type="InterPro" id="IPR000276">
    <property type="entry name" value="GPCR_Rhodpsn"/>
</dbReference>
<evidence type="ECO:0000256" key="8">
    <source>
        <dbReference type="ARBA" id="ARBA00023157"/>
    </source>
</evidence>
<dbReference type="InterPro" id="IPR000018">
    <property type="entry name" value="P2Y4"/>
</dbReference>
<evidence type="ECO:0000259" key="12">
    <source>
        <dbReference type="PROSITE" id="PS50262"/>
    </source>
</evidence>